<evidence type="ECO:0000313" key="2">
    <source>
        <dbReference type="EMBL" id="OVA11991.1"/>
    </source>
</evidence>
<protein>
    <submittedName>
        <fullName evidence="2">Uncharacterized protein</fullName>
    </submittedName>
</protein>
<gene>
    <name evidence="2" type="ORF">BVC80_8167g1</name>
</gene>
<feature type="signal peptide" evidence="1">
    <location>
        <begin position="1"/>
        <end position="16"/>
    </location>
</feature>
<dbReference type="Proteomes" id="UP000195402">
    <property type="component" value="Unassembled WGS sequence"/>
</dbReference>
<dbReference type="AlphaFoldDB" id="A0A200QNG2"/>
<dbReference type="InParanoid" id="A0A200QNG2"/>
<reference evidence="2 3" key="1">
    <citation type="journal article" date="2017" name="Mol. Plant">
        <title>The Genome of Medicinal Plant Macleaya cordata Provides New Insights into Benzylisoquinoline Alkaloids Metabolism.</title>
        <authorList>
            <person name="Liu X."/>
            <person name="Liu Y."/>
            <person name="Huang P."/>
            <person name="Ma Y."/>
            <person name="Qing Z."/>
            <person name="Tang Q."/>
            <person name="Cao H."/>
            <person name="Cheng P."/>
            <person name="Zheng Y."/>
            <person name="Yuan Z."/>
            <person name="Zhou Y."/>
            <person name="Liu J."/>
            <person name="Tang Z."/>
            <person name="Zhuo Y."/>
            <person name="Zhang Y."/>
            <person name="Yu L."/>
            <person name="Huang J."/>
            <person name="Yang P."/>
            <person name="Peng Q."/>
            <person name="Zhang J."/>
            <person name="Jiang W."/>
            <person name="Zhang Z."/>
            <person name="Lin K."/>
            <person name="Ro D.K."/>
            <person name="Chen X."/>
            <person name="Xiong X."/>
            <person name="Shang Y."/>
            <person name="Huang S."/>
            <person name="Zeng J."/>
        </authorList>
    </citation>
    <scope>NUCLEOTIDE SEQUENCE [LARGE SCALE GENOMIC DNA]</scope>
    <source>
        <strain evidence="3">cv. BLH2017</strain>
        <tissue evidence="2">Root</tissue>
    </source>
</reference>
<organism evidence="2 3">
    <name type="scientific">Macleaya cordata</name>
    <name type="common">Five-seeded plume-poppy</name>
    <name type="synonym">Bocconia cordata</name>
    <dbReference type="NCBI Taxonomy" id="56857"/>
    <lineage>
        <taxon>Eukaryota</taxon>
        <taxon>Viridiplantae</taxon>
        <taxon>Streptophyta</taxon>
        <taxon>Embryophyta</taxon>
        <taxon>Tracheophyta</taxon>
        <taxon>Spermatophyta</taxon>
        <taxon>Magnoliopsida</taxon>
        <taxon>Ranunculales</taxon>
        <taxon>Papaveraceae</taxon>
        <taxon>Papaveroideae</taxon>
        <taxon>Macleaya</taxon>
    </lineage>
</organism>
<proteinExistence type="predicted"/>
<name>A0A200QNG2_MACCD</name>
<accession>A0A200QNG2</accession>
<sequence>MMLLTVLCFCDVYACAMVVGVDLVDPTCGGVVLLLCYESPKIQDLKRVRLLGNSRGRSTDLTNIDPCSIRVAGHLREDQLTHNRSSSKDCRTSSREINRSISFLRCCRNHPQFVGVPNVHICRLTALAKDVKYHRKLIVSILKVQLWFRDRMPNNDEALTSFQISIDEKKFNFDSQPIFDEYVEEEDLFVDNYTPPIFDDCTKEEDSLIDFSSPPIFDHYPDREYFIDGLGVENSFERGENDVYRYAMVVGGIDKRGK</sequence>
<comment type="caution">
    <text evidence="2">The sequence shown here is derived from an EMBL/GenBank/DDBJ whole genome shotgun (WGS) entry which is preliminary data.</text>
</comment>
<evidence type="ECO:0000313" key="3">
    <source>
        <dbReference type="Proteomes" id="UP000195402"/>
    </source>
</evidence>
<keyword evidence="3" id="KW-1185">Reference proteome</keyword>
<dbReference type="EMBL" id="MVGT01001446">
    <property type="protein sequence ID" value="OVA11991.1"/>
    <property type="molecule type" value="Genomic_DNA"/>
</dbReference>
<keyword evidence="1" id="KW-0732">Signal</keyword>
<evidence type="ECO:0000256" key="1">
    <source>
        <dbReference type="SAM" id="SignalP"/>
    </source>
</evidence>
<feature type="chain" id="PRO_5012103185" evidence="1">
    <location>
        <begin position="17"/>
        <end position="258"/>
    </location>
</feature>